<name>M2YJY4_DOTSN</name>
<gene>
    <name evidence="1" type="ORF">DOTSEDRAFT_83072</name>
</gene>
<dbReference type="Proteomes" id="UP000016933">
    <property type="component" value="Unassembled WGS sequence"/>
</dbReference>
<dbReference type="EMBL" id="KB446545">
    <property type="protein sequence ID" value="EME39256.1"/>
    <property type="molecule type" value="Genomic_DNA"/>
</dbReference>
<dbReference type="AlphaFoldDB" id="M2YJY4"/>
<sequence length="83" mass="9283">MAGICRSGRNLPKCDGSAAGLLTSCLPSASSEPRQFEARAPWVRSFFNLGLHHADFKEYSHSGLYSMTMRWRRPDTIMTICDS</sequence>
<reference evidence="2" key="1">
    <citation type="journal article" date="2012" name="PLoS Genet.">
        <title>The genomes of the fungal plant pathogens Cladosporium fulvum and Dothistroma septosporum reveal adaptation to different hosts and lifestyles but also signatures of common ancestry.</title>
        <authorList>
            <person name="de Wit P.J.G.M."/>
            <person name="van der Burgt A."/>
            <person name="Oekmen B."/>
            <person name="Stergiopoulos I."/>
            <person name="Abd-Elsalam K.A."/>
            <person name="Aerts A.L."/>
            <person name="Bahkali A.H."/>
            <person name="Beenen H.G."/>
            <person name="Chettri P."/>
            <person name="Cox M.P."/>
            <person name="Datema E."/>
            <person name="de Vries R.P."/>
            <person name="Dhillon B."/>
            <person name="Ganley A.R."/>
            <person name="Griffiths S.A."/>
            <person name="Guo Y."/>
            <person name="Hamelin R.C."/>
            <person name="Henrissat B."/>
            <person name="Kabir M.S."/>
            <person name="Jashni M.K."/>
            <person name="Kema G."/>
            <person name="Klaubauf S."/>
            <person name="Lapidus A."/>
            <person name="Levasseur A."/>
            <person name="Lindquist E."/>
            <person name="Mehrabi R."/>
            <person name="Ohm R.A."/>
            <person name="Owen T.J."/>
            <person name="Salamov A."/>
            <person name="Schwelm A."/>
            <person name="Schijlen E."/>
            <person name="Sun H."/>
            <person name="van den Burg H.A."/>
            <person name="van Ham R.C.H.J."/>
            <person name="Zhang S."/>
            <person name="Goodwin S.B."/>
            <person name="Grigoriev I.V."/>
            <person name="Collemare J."/>
            <person name="Bradshaw R.E."/>
        </authorList>
    </citation>
    <scope>NUCLEOTIDE SEQUENCE [LARGE SCALE GENOMIC DNA]</scope>
    <source>
        <strain evidence="2">NZE10 / CBS 128990</strain>
    </source>
</reference>
<evidence type="ECO:0000313" key="1">
    <source>
        <dbReference type="EMBL" id="EME39256.1"/>
    </source>
</evidence>
<accession>M2YJY4</accession>
<proteinExistence type="predicted"/>
<keyword evidence="2" id="KW-1185">Reference proteome</keyword>
<evidence type="ECO:0000313" key="2">
    <source>
        <dbReference type="Proteomes" id="UP000016933"/>
    </source>
</evidence>
<organism evidence="1 2">
    <name type="scientific">Dothistroma septosporum (strain NZE10 / CBS 128990)</name>
    <name type="common">Red band needle blight fungus</name>
    <name type="synonym">Mycosphaerella pini</name>
    <dbReference type="NCBI Taxonomy" id="675120"/>
    <lineage>
        <taxon>Eukaryota</taxon>
        <taxon>Fungi</taxon>
        <taxon>Dikarya</taxon>
        <taxon>Ascomycota</taxon>
        <taxon>Pezizomycotina</taxon>
        <taxon>Dothideomycetes</taxon>
        <taxon>Dothideomycetidae</taxon>
        <taxon>Mycosphaerellales</taxon>
        <taxon>Mycosphaerellaceae</taxon>
        <taxon>Dothistroma</taxon>
    </lineage>
</organism>
<reference evidence="1 2" key="2">
    <citation type="journal article" date="2012" name="PLoS Pathog.">
        <title>Diverse lifestyles and strategies of plant pathogenesis encoded in the genomes of eighteen Dothideomycetes fungi.</title>
        <authorList>
            <person name="Ohm R.A."/>
            <person name="Feau N."/>
            <person name="Henrissat B."/>
            <person name="Schoch C.L."/>
            <person name="Horwitz B.A."/>
            <person name="Barry K.W."/>
            <person name="Condon B.J."/>
            <person name="Copeland A.C."/>
            <person name="Dhillon B."/>
            <person name="Glaser F."/>
            <person name="Hesse C.N."/>
            <person name="Kosti I."/>
            <person name="LaButti K."/>
            <person name="Lindquist E.A."/>
            <person name="Lucas S."/>
            <person name="Salamov A.A."/>
            <person name="Bradshaw R.E."/>
            <person name="Ciuffetti L."/>
            <person name="Hamelin R.C."/>
            <person name="Kema G.H.J."/>
            <person name="Lawrence C."/>
            <person name="Scott J.A."/>
            <person name="Spatafora J.W."/>
            <person name="Turgeon B.G."/>
            <person name="de Wit P.J.G.M."/>
            <person name="Zhong S."/>
            <person name="Goodwin S.B."/>
            <person name="Grigoriev I.V."/>
        </authorList>
    </citation>
    <scope>NUCLEOTIDE SEQUENCE [LARGE SCALE GENOMIC DNA]</scope>
    <source>
        <strain evidence="2">NZE10 / CBS 128990</strain>
    </source>
</reference>
<dbReference type="HOGENOM" id="CLU_2542550_0_0_1"/>
<protein>
    <submittedName>
        <fullName evidence="1">Uncharacterized protein</fullName>
    </submittedName>
</protein>